<dbReference type="Proteomes" id="UP001153618">
    <property type="component" value="Unassembled WGS sequence"/>
</dbReference>
<evidence type="ECO:0000313" key="3">
    <source>
        <dbReference type="Proteomes" id="UP001153618"/>
    </source>
</evidence>
<dbReference type="AlphaFoldDB" id="A0A9W4MLC6"/>
<comment type="caution">
    <text evidence="2">The sequence shown here is derived from an EMBL/GenBank/DDBJ whole genome shotgun (WGS) entry which is preliminary data.</text>
</comment>
<accession>A0A9W4MLC6</accession>
<keyword evidence="3" id="KW-1185">Reference proteome</keyword>
<sequence length="262" mass="29387">MRRSPLLSCDRLSPAGLPYDYFWSSISPQCLFPSFLLRSFVAFRIRSMESIAATESQWLSQLAAMRQAIADLKLPQDINQEPIGYGSDLDLDIDDDYSSPGTVDDVWDIISSDDETSDDLESFDGLDEPQPAPGSSYNRSWLESKCQDIAMRNSSMDSSELAQQLIATLAADSNDEELQMSLAEIVGFDDLDLVIDLIAHREEVLSDKGHRLEDQTDGLMGGKLLTRAERERALQQRDFEHKNAMLMPAQTRSEPSYPHQAD</sequence>
<organism evidence="2 3">
    <name type="scientific">Penicillium olsonii</name>
    <dbReference type="NCBI Taxonomy" id="99116"/>
    <lineage>
        <taxon>Eukaryota</taxon>
        <taxon>Fungi</taxon>
        <taxon>Dikarya</taxon>
        <taxon>Ascomycota</taxon>
        <taxon>Pezizomycotina</taxon>
        <taxon>Eurotiomycetes</taxon>
        <taxon>Eurotiomycetidae</taxon>
        <taxon>Eurotiales</taxon>
        <taxon>Aspergillaceae</taxon>
        <taxon>Penicillium</taxon>
    </lineage>
</organism>
<evidence type="ECO:0000313" key="2">
    <source>
        <dbReference type="EMBL" id="CAG8004639.1"/>
    </source>
</evidence>
<dbReference type="EMBL" id="CAJVOS010000012">
    <property type="protein sequence ID" value="CAG8004639.1"/>
    <property type="molecule type" value="Genomic_DNA"/>
</dbReference>
<name>A0A9W4MLC6_PENOL</name>
<protein>
    <submittedName>
        <fullName evidence="2">Uncharacterized protein</fullName>
    </submittedName>
</protein>
<reference evidence="2" key="1">
    <citation type="submission" date="2021-07" db="EMBL/GenBank/DDBJ databases">
        <authorList>
            <person name="Branca A.L. A."/>
        </authorList>
    </citation>
    <scope>NUCLEOTIDE SEQUENCE</scope>
</reference>
<proteinExistence type="predicted"/>
<feature type="compositionally biased region" description="Acidic residues" evidence="1">
    <location>
        <begin position="115"/>
        <end position="127"/>
    </location>
</feature>
<dbReference type="OrthoDB" id="5575at2759"/>
<feature type="region of interest" description="Disordered" evidence="1">
    <location>
        <begin position="115"/>
        <end position="139"/>
    </location>
</feature>
<evidence type="ECO:0000256" key="1">
    <source>
        <dbReference type="SAM" id="MobiDB-lite"/>
    </source>
</evidence>
<gene>
    <name evidence="2" type="ORF">POLS_LOCUS1955</name>
</gene>